<proteinExistence type="predicted"/>
<feature type="compositionally biased region" description="Low complexity" evidence="1">
    <location>
        <begin position="403"/>
        <end position="412"/>
    </location>
</feature>
<protein>
    <submittedName>
        <fullName evidence="2">Uncharacterized protein</fullName>
    </submittedName>
</protein>
<evidence type="ECO:0000313" key="2">
    <source>
        <dbReference type="EMBL" id="CUC10474.1"/>
    </source>
</evidence>
<reference evidence="2" key="1">
    <citation type="submission" date="2014-11" db="EMBL/GenBank/DDBJ databases">
        <title>Molecular phylogeny of cliff fern family Woodsiaceae with morphological implications.</title>
        <authorList>
            <person name="Shao Y.-Z."/>
            <person name="Wei R."/>
            <person name="Zhang X.-C."/>
        </authorList>
    </citation>
    <scope>NUCLEOTIDE SEQUENCE</scope>
</reference>
<sequence>MGNKPTAVEVPPGLQGEATFKQYPLNQSEELKTQKNTNFLRDPAQPVPRHSSKQASRLARSDTTDVHQRRTSALRFGPFPKQNSMGNKPTAVQVPPGLQGEAAFKQYPLNQSEELKTQKNTNVLRDPSQPVSRHSSKQASIPAQTVAFSAQRHQAKLHSIPLQPATVPQGVMDGVGYPSQTAQPVLTYPPQQQVPQYAAPKQSIRRPSQVQQPKRPSTTTQAGIRRSSNDTAPLRVPMTEAFRPTVQQELQDLNQKPSSPNLKAADKKTESPTALLSSSGEAAADEQNRSLINIVQRESDAVTGAPHLFGTCAKRVRGALHRCLPRCGLRAQVAWVEAEEKEGRGRLREAEGPGTLRASGSTAPSVPQTCPVKERQTDPPRQSSRVEEEEKRNAPTDSEEKNNNNSPPNGRENSGEKEKVIVKKSVTPARQPSCEEEVEAEEDTESVHSFDSIPFSVLSDVISIWEEIDKKEKNESQSGPQKGCAVSAQALRRQENPAVMWVLYRAKKEQVDELKMDLGDAAAAEARRLRRAGSQPEEPTMGFFGSTMEWMNSFFQFGAPASAPEPSRPSQEEALQKEGAIYMAQQKRWRQTERRISKEKIKVTQETLLPPQFVVEEQEEEKEEWAVSMEE</sequence>
<feature type="region of interest" description="Disordered" evidence="1">
    <location>
        <begin position="113"/>
        <end position="142"/>
    </location>
</feature>
<feature type="compositionally biased region" description="Basic and acidic residues" evidence="1">
    <location>
        <begin position="372"/>
        <end position="402"/>
    </location>
</feature>
<feature type="compositionally biased region" description="Basic and acidic residues" evidence="1">
    <location>
        <begin position="59"/>
        <end position="68"/>
    </location>
</feature>
<feature type="compositionally biased region" description="Acidic residues" evidence="1">
    <location>
        <begin position="434"/>
        <end position="444"/>
    </location>
</feature>
<accession>A0A0K6SA79</accession>
<feature type="compositionally biased region" description="Polar residues" evidence="1">
    <location>
        <begin position="25"/>
        <end position="39"/>
    </location>
</feature>
<feature type="region of interest" description="Disordered" evidence="1">
    <location>
        <begin position="339"/>
        <end position="448"/>
    </location>
</feature>
<organism evidence="2">
    <name type="scientific">Chromera velia CCMP2878</name>
    <dbReference type="NCBI Taxonomy" id="1169474"/>
    <lineage>
        <taxon>Eukaryota</taxon>
        <taxon>Sar</taxon>
        <taxon>Alveolata</taxon>
        <taxon>Colpodellida</taxon>
        <taxon>Chromeraceae</taxon>
        <taxon>Chromera</taxon>
    </lineage>
</organism>
<feature type="compositionally biased region" description="Polar residues" evidence="1">
    <location>
        <begin position="205"/>
        <end position="222"/>
    </location>
</feature>
<feature type="region of interest" description="Disordered" evidence="1">
    <location>
        <begin position="25"/>
        <end position="95"/>
    </location>
</feature>
<dbReference type="VEuPathDB" id="CryptoDB:Cvel_9059"/>
<gene>
    <name evidence="2" type="ORF">Cvel_9059.t2.CR2</name>
</gene>
<feature type="compositionally biased region" description="Basic and acidic residues" evidence="1">
    <location>
        <begin position="341"/>
        <end position="351"/>
    </location>
</feature>
<name>A0A0K6SA79_9ALVE</name>
<feature type="compositionally biased region" description="Polar residues" evidence="1">
    <location>
        <begin position="358"/>
        <end position="368"/>
    </location>
</feature>
<feature type="region of interest" description="Disordered" evidence="1">
    <location>
        <begin position="193"/>
        <end position="236"/>
    </location>
</feature>
<feature type="compositionally biased region" description="Polar residues" evidence="1">
    <location>
        <begin position="271"/>
        <end position="280"/>
    </location>
</feature>
<feature type="region of interest" description="Disordered" evidence="1">
    <location>
        <begin position="250"/>
        <end position="285"/>
    </location>
</feature>
<feature type="compositionally biased region" description="Polar residues" evidence="1">
    <location>
        <begin position="250"/>
        <end position="261"/>
    </location>
</feature>
<evidence type="ECO:0000256" key="1">
    <source>
        <dbReference type="SAM" id="MobiDB-lite"/>
    </source>
</evidence>
<dbReference type="AlphaFoldDB" id="A0A0K6SA79"/>
<dbReference type="EMBL" id="CDMZ01004161">
    <property type="protein sequence ID" value="CUC10474.1"/>
    <property type="molecule type" value="Genomic_DNA"/>
</dbReference>